<accession>A0A0E9WMY7</accession>
<reference evidence="2" key="1">
    <citation type="submission" date="2014-11" db="EMBL/GenBank/DDBJ databases">
        <authorList>
            <person name="Amaro Gonzalez C."/>
        </authorList>
    </citation>
    <scope>NUCLEOTIDE SEQUENCE</scope>
</reference>
<organism evidence="2">
    <name type="scientific">Anguilla anguilla</name>
    <name type="common">European freshwater eel</name>
    <name type="synonym">Muraena anguilla</name>
    <dbReference type="NCBI Taxonomy" id="7936"/>
    <lineage>
        <taxon>Eukaryota</taxon>
        <taxon>Metazoa</taxon>
        <taxon>Chordata</taxon>
        <taxon>Craniata</taxon>
        <taxon>Vertebrata</taxon>
        <taxon>Euteleostomi</taxon>
        <taxon>Actinopterygii</taxon>
        <taxon>Neopterygii</taxon>
        <taxon>Teleostei</taxon>
        <taxon>Anguilliformes</taxon>
        <taxon>Anguillidae</taxon>
        <taxon>Anguilla</taxon>
    </lineage>
</organism>
<keyword evidence="1" id="KW-0472">Membrane</keyword>
<keyword evidence="1" id="KW-1133">Transmembrane helix</keyword>
<protein>
    <submittedName>
        <fullName evidence="2">Uncharacterized protein</fullName>
    </submittedName>
</protein>
<evidence type="ECO:0000256" key="1">
    <source>
        <dbReference type="SAM" id="Phobius"/>
    </source>
</evidence>
<dbReference type="EMBL" id="GBXM01017637">
    <property type="protein sequence ID" value="JAH90940.1"/>
    <property type="molecule type" value="Transcribed_RNA"/>
</dbReference>
<sequence length="124" mass="14269">MQDGKMLIAELQIVAWGFLLPLSTCLDVCRSKIIRVCRSLPTFIIKGKTAHHLIHLMLTFTHLVYLFLFLLMSFQTHCYPILLFLFLLSCHFRHTAIPFFCSCSFSHVISDTLLSHSHSIPAFD</sequence>
<dbReference type="AlphaFoldDB" id="A0A0E9WMY7"/>
<feature type="transmembrane region" description="Helical" evidence="1">
    <location>
        <begin position="49"/>
        <end position="71"/>
    </location>
</feature>
<name>A0A0E9WMY7_ANGAN</name>
<proteinExistence type="predicted"/>
<keyword evidence="1" id="KW-0812">Transmembrane</keyword>
<reference evidence="2" key="2">
    <citation type="journal article" date="2015" name="Fish Shellfish Immunol.">
        <title>Early steps in the European eel (Anguilla anguilla)-Vibrio vulnificus interaction in the gills: Role of the RtxA13 toxin.</title>
        <authorList>
            <person name="Callol A."/>
            <person name="Pajuelo D."/>
            <person name="Ebbesson L."/>
            <person name="Teles M."/>
            <person name="MacKenzie S."/>
            <person name="Amaro C."/>
        </authorList>
    </citation>
    <scope>NUCLEOTIDE SEQUENCE</scope>
</reference>
<evidence type="ECO:0000313" key="2">
    <source>
        <dbReference type="EMBL" id="JAH90940.1"/>
    </source>
</evidence>